<dbReference type="PANTHER" id="PTHR13236:SF0">
    <property type="entry name" value="CYTOPLASMIC DYNEIN 2 LIGHT INTERMEDIATE CHAIN 1"/>
    <property type="match status" value="1"/>
</dbReference>
<evidence type="ECO:0000256" key="4">
    <source>
        <dbReference type="ARBA" id="ARBA00022473"/>
    </source>
</evidence>
<evidence type="ECO:0000256" key="12">
    <source>
        <dbReference type="ARBA" id="ARBA00023273"/>
    </source>
</evidence>
<dbReference type="EMBL" id="JBJQOH010000004">
    <property type="protein sequence ID" value="KAL3686838.1"/>
    <property type="molecule type" value="Genomic_DNA"/>
</dbReference>
<evidence type="ECO:0000256" key="7">
    <source>
        <dbReference type="ARBA" id="ARBA00022794"/>
    </source>
</evidence>
<dbReference type="GO" id="GO:0030286">
    <property type="term" value="C:dynein complex"/>
    <property type="evidence" value="ECO:0007669"/>
    <property type="project" value="UniProtKB-KW"/>
</dbReference>
<dbReference type="GO" id="GO:0005874">
    <property type="term" value="C:microtubule"/>
    <property type="evidence" value="ECO:0007669"/>
    <property type="project" value="UniProtKB-KW"/>
</dbReference>
<reference evidence="14 15" key="1">
    <citation type="submission" date="2024-09" db="EMBL/GenBank/DDBJ databases">
        <title>Chromosome-scale assembly of Riccia sorocarpa.</title>
        <authorList>
            <person name="Paukszto L."/>
        </authorList>
    </citation>
    <scope>NUCLEOTIDE SEQUENCE [LARGE SCALE GENOMIC DNA]</scope>
    <source>
        <strain evidence="14">LP-2024</strain>
        <tissue evidence="14">Aerial parts of the thallus</tissue>
    </source>
</reference>
<keyword evidence="8" id="KW-0243">Dynein</keyword>
<keyword evidence="12" id="KW-0966">Cell projection</keyword>
<keyword evidence="4" id="KW-0217">Developmental protein</keyword>
<dbReference type="Gene3D" id="3.40.50.300">
    <property type="entry name" value="P-loop containing nucleotide triphosphate hydrolases"/>
    <property type="match status" value="1"/>
</dbReference>
<feature type="compositionally biased region" description="Polar residues" evidence="13">
    <location>
        <begin position="24"/>
        <end position="33"/>
    </location>
</feature>
<evidence type="ECO:0000256" key="8">
    <source>
        <dbReference type="ARBA" id="ARBA00023017"/>
    </source>
</evidence>
<organism evidence="14 15">
    <name type="scientific">Riccia sorocarpa</name>
    <dbReference type="NCBI Taxonomy" id="122646"/>
    <lineage>
        <taxon>Eukaryota</taxon>
        <taxon>Viridiplantae</taxon>
        <taxon>Streptophyta</taxon>
        <taxon>Embryophyta</taxon>
        <taxon>Marchantiophyta</taxon>
        <taxon>Marchantiopsida</taxon>
        <taxon>Marchantiidae</taxon>
        <taxon>Marchantiales</taxon>
        <taxon>Ricciaceae</taxon>
        <taxon>Riccia</taxon>
    </lineage>
</organism>
<evidence type="ECO:0000256" key="10">
    <source>
        <dbReference type="ARBA" id="ARBA00023175"/>
    </source>
</evidence>
<evidence type="ECO:0000313" key="15">
    <source>
        <dbReference type="Proteomes" id="UP001633002"/>
    </source>
</evidence>
<keyword evidence="7" id="KW-0970">Cilium biogenesis/degradation</keyword>
<comment type="caution">
    <text evidence="14">The sequence shown here is derived from an EMBL/GenBank/DDBJ whole genome shotgun (WGS) entry which is preliminary data.</text>
</comment>
<evidence type="ECO:0000256" key="13">
    <source>
        <dbReference type="SAM" id="MobiDB-lite"/>
    </source>
</evidence>
<evidence type="ECO:0000256" key="5">
    <source>
        <dbReference type="ARBA" id="ARBA00022490"/>
    </source>
</evidence>
<evidence type="ECO:0000256" key="3">
    <source>
        <dbReference type="ARBA" id="ARBA00018863"/>
    </source>
</evidence>
<evidence type="ECO:0000256" key="11">
    <source>
        <dbReference type="ARBA" id="ARBA00023212"/>
    </source>
</evidence>
<comment type="similarity">
    <text evidence="2">Belongs to the dynein light intermediate chain family.</text>
</comment>
<keyword evidence="15" id="KW-1185">Reference proteome</keyword>
<evidence type="ECO:0000256" key="6">
    <source>
        <dbReference type="ARBA" id="ARBA00022701"/>
    </source>
</evidence>
<keyword evidence="9" id="KW-0969">Cilium</keyword>
<comment type="subcellular location">
    <subcellularLocation>
        <location evidence="1">Cytoplasm</location>
        <location evidence="1">Cytoskeleton</location>
        <location evidence="1">Cilium basal body</location>
    </subcellularLocation>
</comment>
<proteinExistence type="inferred from homology"/>
<evidence type="ECO:0000256" key="2">
    <source>
        <dbReference type="ARBA" id="ARBA00006831"/>
    </source>
</evidence>
<dbReference type="SUPFAM" id="SSF52540">
    <property type="entry name" value="P-loop containing nucleoside triphosphate hydrolases"/>
    <property type="match status" value="1"/>
</dbReference>
<dbReference type="GO" id="GO:0030030">
    <property type="term" value="P:cell projection organization"/>
    <property type="evidence" value="ECO:0007669"/>
    <property type="project" value="UniProtKB-KW"/>
</dbReference>
<dbReference type="PANTHER" id="PTHR13236">
    <property type="entry name" value="DYNEIN 2 LIGHT INTERMEDIATE CHAIN, ISOFORM 2"/>
    <property type="match status" value="1"/>
</dbReference>
<evidence type="ECO:0000313" key="14">
    <source>
        <dbReference type="EMBL" id="KAL3686838.1"/>
    </source>
</evidence>
<name>A0ABD3H5N5_9MARC</name>
<keyword evidence="10" id="KW-0505">Motor protein</keyword>
<feature type="region of interest" description="Disordered" evidence="13">
    <location>
        <begin position="1"/>
        <end position="34"/>
    </location>
</feature>
<evidence type="ECO:0000256" key="9">
    <source>
        <dbReference type="ARBA" id="ARBA00023069"/>
    </source>
</evidence>
<keyword evidence="5" id="KW-0963">Cytoplasm</keyword>
<sequence>MEHSDAAVVVARPRSASTHRRQNPQENIPSQTSDNKDIWTLILEKRRADAHSGGGDKPDAHILVVGSPRGGKTTLITRYLNPEKDDIPKPTIGLEYTFARRSGSNAVGKDRKEVVHIWELSAPRQLEEELLTSDQLLLPPHSLSTTVVVVVLDLSKRSLTCLFSGWRRSNKGFKYLSTN</sequence>
<dbReference type="Proteomes" id="UP001633002">
    <property type="component" value="Unassembled WGS sequence"/>
</dbReference>
<accession>A0ABD3H5N5</accession>
<feature type="compositionally biased region" description="Low complexity" evidence="13">
    <location>
        <begin position="1"/>
        <end position="11"/>
    </location>
</feature>
<dbReference type="InterPro" id="IPR027417">
    <property type="entry name" value="P-loop_NTPase"/>
</dbReference>
<dbReference type="InterPro" id="IPR040045">
    <property type="entry name" value="DYNC2LI1"/>
</dbReference>
<keyword evidence="6" id="KW-0493">Microtubule</keyword>
<protein>
    <recommendedName>
        <fullName evidence="3">Cytoplasmic dynein 2 light intermediate chain 1</fullName>
    </recommendedName>
</protein>
<dbReference type="AlphaFoldDB" id="A0ABD3H5N5"/>
<evidence type="ECO:0000256" key="1">
    <source>
        <dbReference type="ARBA" id="ARBA00004120"/>
    </source>
</evidence>
<gene>
    <name evidence="14" type="ORF">R1sor_013147</name>
</gene>
<keyword evidence="11" id="KW-0206">Cytoskeleton</keyword>